<dbReference type="STRING" id="1121477.SAMN02745223_00500"/>
<protein>
    <submittedName>
        <fullName evidence="1">FAD-dependent oxidoreductase</fullName>
    </submittedName>
    <submittedName>
        <fullName evidence="2">Phytoene dehydrogenase-related protein</fullName>
    </submittedName>
</protein>
<dbReference type="Pfam" id="PF13450">
    <property type="entry name" value="NAD_binding_8"/>
    <property type="match status" value="1"/>
</dbReference>
<keyword evidence="3" id="KW-1185">Reference proteome</keyword>
<dbReference type="EMBL" id="LAJF01000101">
    <property type="protein sequence ID" value="KKB80686.1"/>
    <property type="molecule type" value="Genomic_DNA"/>
</dbReference>
<organism evidence="1 3">
    <name type="scientific">Devosia limi DSM 17137</name>
    <dbReference type="NCBI Taxonomy" id="1121477"/>
    <lineage>
        <taxon>Bacteria</taxon>
        <taxon>Pseudomonadati</taxon>
        <taxon>Pseudomonadota</taxon>
        <taxon>Alphaproteobacteria</taxon>
        <taxon>Hyphomicrobiales</taxon>
        <taxon>Devosiaceae</taxon>
        <taxon>Devosia</taxon>
    </lineage>
</organism>
<reference evidence="2 4" key="2">
    <citation type="submission" date="2016-11" db="EMBL/GenBank/DDBJ databases">
        <authorList>
            <person name="Jaros S."/>
            <person name="Januszkiewicz K."/>
            <person name="Wedrychowicz H."/>
        </authorList>
    </citation>
    <scope>NUCLEOTIDE SEQUENCE [LARGE SCALE GENOMIC DNA]</scope>
    <source>
        <strain evidence="2 4">DSM 17137</strain>
    </source>
</reference>
<reference evidence="1 3" key="1">
    <citation type="submission" date="2015-03" db="EMBL/GenBank/DDBJ databases">
        <authorList>
            <person name="Hassan Y.I."/>
            <person name="Lepp D."/>
            <person name="Zhou T."/>
        </authorList>
    </citation>
    <scope>NUCLEOTIDE SEQUENCE [LARGE SCALE GENOMIC DNA]</scope>
    <source>
        <strain evidence="1 3">DSM 17137</strain>
    </source>
</reference>
<evidence type="ECO:0000313" key="1">
    <source>
        <dbReference type="EMBL" id="KKB80686.1"/>
    </source>
</evidence>
<dbReference type="AlphaFoldDB" id="A0A0F5LE77"/>
<dbReference type="RefSeq" id="WP_046136446.1">
    <property type="nucleotide sequence ID" value="NZ_FQVC01000001.1"/>
</dbReference>
<evidence type="ECO:0000313" key="3">
    <source>
        <dbReference type="Proteomes" id="UP000033608"/>
    </source>
</evidence>
<name>A0A0F5LE77_9HYPH</name>
<dbReference type="InterPro" id="IPR036188">
    <property type="entry name" value="FAD/NAD-bd_sf"/>
</dbReference>
<accession>A0A0F5LE77</accession>
<dbReference type="PANTHER" id="PTHR10668:SF105">
    <property type="entry name" value="DEHYDROGENASE-RELATED"/>
    <property type="match status" value="1"/>
</dbReference>
<dbReference type="Proteomes" id="UP000184533">
    <property type="component" value="Unassembled WGS sequence"/>
</dbReference>
<dbReference type="PATRIC" id="fig|1121477.3.peg.138"/>
<evidence type="ECO:0000313" key="2">
    <source>
        <dbReference type="EMBL" id="SHE47949.1"/>
    </source>
</evidence>
<dbReference type="PANTHER" id="PTHR10668">
    <property type="entry name" value="PHYTOENE DEHYDROGENASE"/>
    <property type="match status" value="1"/>
</dbReference>
<dbReference type="OrthoDB" id="9774675at2"/>
<evidence type="ECO:0000313" key="4">
    <source>
        <dbReference type="Proteomes" id="UP000184533"/>
    </source>
</evidence>
<dbReference type="EMBL" id="FQVC01000001">
    <property type="protein sequence ID" value="SHE47949.1"/>
    <property type="molecule type" value="Genomic_DNA"/>
</dbReference>
<dbReference type="Proteomes" id="UP000033608">
    <property type="component" value="Unassembled WGS sequence"/>
</dbReference>
<dbReference type="Gene3D" id="3.50.50.60">
    <property type="entry name" value="FAD/NAD(P)-binding domain"/>
    <property type="match status" value="2"/>
</dbReference>
<gene>
    <name evidence="2" type="ORF">SAMN02745223_00500</name>
    <name evidence="1" type="ORF">VW29_16950</name>
</gene>
<dbReference type="SUPFAM" id="SSF51905">
    <property type="entry name" value="FAD/NAD(P)-binding domain"/>
    <property type="match status" value="1"/>
</dbReference>
<proteinExistence type="predicted"/>
<sequence>MADADYIIVGSGINALVAAAMLGKKNNRILVLEREAVAGGCLRTEEVTEPGFRHDIMATTFVLFITSPAYAALAPDLGRHGLEFCHADAPTAVVRPDNSSLVLTTDRARNLAAFAAADPADGASFQREMDRFGGDMGFVFGLLGGRLWSLDTLRMMGKELWKRGARGLATFAGEALIPARAYLETRYRSEAVQALFAPWVLHCGLNPDSTYSGQMLKVIGFALEAAGAPIVKGGAVNAVNAFAGLIAEQGGEIRTNADVASVILDDKGAACGVKLVDGTVLRAKKGVIASVAPSQLYDRFLADQPKPAEVTEGVANFRYGKGDMQIHYALREPPQWIAEGLEKVALIHLTPGLDGVSRASNEAERGLLPAVPTICVGQPTALDPSRAPDGAAILWLQLPEAPRHIKGDAAGEIEIGADGRWTPAIREAYADRVEAILRQHIANFDMAVIKRACFSPADLERMNVNLVGGDPYGGYCGIDQFFVWRPLKTSVNHTTHVRGLYHIGAASHPGPGLGGGSGFLVGKALS</sequence>